<dbReference type="Proteomes" id="UP000198894">
    <property type="component" value="Unassembled WGS sequence"/>
</dbReference>
<dbReference type="AlphaFoldDB" id="A0A1G9K2T6"/>
<keyword evidence="3" id="KW-1185">Reference proteome</keyword>
<sequence>MRYAGSQNAQETLQVIYNRAVGPADFLFVPVSNGNRTSDSTHCSLLLVDGRNPERVAYHHDSSRTGPQRRACKPARKGAERHLRGSPHDPTAECL</sequence>
<name>A0A1G9K2T6_9HYPH</name>
<protein>
    <submittedName>
        <fullName evidence="2">Uncharacterized protein</fullName>
    </submittedName>
</protein>
<evidence type="ECO:0000256" key="1">
    <source>
        <dbReference type="SAM" id="MobiDB-lite"/>
    </source>
</evidence>
<organism evidence="2 3">
    <name type="scientific">Mesorhizobium muleiense</name>
    <dbReference type="NCBI Taxonomy" id="1004279"/>
    <lineage>
        <taxon>Bacteria</taxon>
        <taxon>Pseudomonadati</taxon>
        <taxon>Pseudomonadota</taxon>
        <taxon>Alphaproteobacteria</taxon>
        <taxon>Hyphomicrobiales</taxon>
        <taxon>Phyllobacteriaceae</taxon>
        <taxon>Mesorhizobium</taxon>
    </lineage>
</organism>
<evidence type="ECO:0000313" key="3">
    <source>
        <dbReference type="Proteomes" id="UP000198894"/>
    </source>
</evidence>
<accession>A0A1G9K2T6</accession>
<dbReference type="Gene3D" id="3.40.395.10">
    <property type="entry name" value="Adenoviral Proteinase, Chain A"/>
    <property type="match status" value="1"/>
</dbReference>
<proteinExistence type="predicted"/>
<feature type="region of interest" description="Disordered" evidence="1">
    <location>
        <begin position="58"/>
        <end position="95"/>
    </location>
</feature>
<feature type="compositionally biased region" description="Basic and acidic residues" evidence="1">
    <location>
        <begin position="77"/>
        <end position="95"/>
    </location>
</feature>
<reference evidence="3" key="1">
    <citation type="submission" date="2016-10" db="EMBL/GenBank/DDBJ databases">
        <authorList>
            <person name="Varghese N."/>
            <person name="Submissions S."/>
        </authorList>
    </citation>
    <scope>NUCLEOTIDE SEQUENCE [LARGE SCALE GENOMIC DNA]</scope>
    <source>
        <strain evidence="3">CGMCC 1.11022</strain>
    </source>
</reference>
<gene>
    <name evidence="2" type="ORF">SAMN05428953_13718</name>
</gene>
<evidence type="ECO:0000313" key="2">
    <source>
        <dbReference type="EMBL" id="SDL44029.1"/>
    </source>
</evidence>
<dbReference type="EMBL" id="FNEE01000037">
    <property type="protein sequence ID" value="SDL44029.1"/>
    <property type="molecule type" value="Genomic_DNA"/>
</dbReference>